<dbReference type="Proteomes" id="UP001261624">
    <property type="component" value="Unassembled WGS sequence"/>
</dbReference>
<evidence type="ECO:0000313" key="9">
    <source>
        <dbReference type="Proteomes" id="UP001261624"/>
    </source>
</evidence>
<dbReference type="Pfam" id="PF02417">
    <property type="entry name" value="Chromate_transp"/>
    <property type="match status" value="1"/>
</dbReference>
<comment type="subcellular location">
    <subcellularLocation>
        <location evidence="1">Cell membrane</location>
        <topology evidence="1">Multi-pass membrane protein</topology>
    </subcellularLocation>
</comment>
<evidence type="ECO:0000256" key="3">
    <source>
        <dbReference type="ARBA" id="ARBA00022475"/>
    </source>
</evidence>
<dbReference type="PANTHER" id="PTHR33567">
    <property type="entry name" value="CHROMATE ION TRANSPORTER (EUROFUNG)"/>
    <property type="match status" value="1"/>
</dbReference>
<feature type="transmembrane region" description="Helical" evidence="7">
    <location>
        <begin position="134"/>
        <end position="153"/>
    </location>
</feature>
<dbReference type="RefSeq" id="WP_311687584.1">
    <property type="nucleotide sequence ID" value="NZ_JAVRHM010000037.1"/>
</dbReference>
<evidence type="ECO:0000256" key="2">
    <source>
        <dbReference type="ARBA" id="ARBA00005262"/>
    </source>
</evidence>
<keyword evidence="3" id="KW-1003">Cell membrane</keyword>
<keyword evidence="5 7" id="KW-1133">Transmembrane helix</keyword>
<organism evidence="8 9">
    <name type="scientific">Autumnicola patrickiae</name>
    <dbReference type="NCBI Taxonomy" id="3075591"/>
    <lineage>
        <taxon>Bacteria</taxon>
        <taxon>Pseudomonadati</taxon>
        <taxon>Bacteroidota</taxon>
        <taxon>Flavobacteriia</taxon>
        <taxon>Flavobacteriales</taxon>
        <taxon>Flavobacteriaceae</taxon>
        <taxon>Autumnicola</taxon>
    </lineage>
</organism>
<feature type="transmembrane region" description="Helical" evidence="7">
    <location>
        <begin position="101"/>
        <end position="122"/>
    </location>
</feature>
<reference evidence="8 9" key="1">
    <citation type="submission" date="2023-09" db="EMBL/GenBank/DDBJ databases">
        <authorList>
            <person name="Rey-Velasco X."/>
        </authorList>
    </citation>
    <scope>NUCLEOTIDE SEQUENCE [LARGE SCALE GENOMIC DNA]</scope>
    <source>
        <strain evidence="8 9">F188</strain>
    </source>
</reference>
<dbReference type="PANTHER" id="PTHR33567:SF3">
    <property type="entry name" value="CHROMATE ION TRANSPORTER (EUROFUNG)"/>
    <property type="match status" value="1"/>
</dbReference>
<protein>
    <submittedName>
        <fullName evidence="8">Chromate transporter</fullName>
    </submittedName>
</protein>
<dbReference type="EMBL" id="JAVRHM010000037">
    <property type="protein sequence ID" value="MDT0691835.1"/>
    <property type="molecule type" value="Genomic_DNA"/>
</dbReference>
<dbReference type="InterPro" id="IPR003370">
    <property type="entry name" value="Chromate_transpt"/>
</dbReference>
<feature type="transmembrane region" description="Helical" evidence="7">
    <location>
        <begin position="165"/>
        <end position="181"/>
    </location>
</feature>
<evidence type="ECO:0000256" key="1">
    <source>
        <dbReference type="ARBA" id="ARBA00004651"/>
    </source>
</evidence>
<gene>
    <name evidence="8" type="ORF">RM549_18730</name>
</gene>
<keyword evidence="9" id="KW-1185">Reference proteome</keyword>
<accession>A0ABU3E766</accession>
<comment type="caution">
    <text evidence="8">The sequence shown here is derived from an EMBL/GenBank/DDBJ whole genome shotgun (WGS) entry which is preliminary data.</text>
</comment>
<feature type="transmembrane region" description="Helical" evidence="7">
    <location>
        <begin position="36"/>
        <end position="58"/>
    </location>
</feature>
<comment type="similarity">
    <text evidence="2">Belongs to the chromate ion transporter (CHR) (TC 2.A.51) family.</text>
</comment>
<evidence type="ECO:0000256" key="6">
    <source>
        <dbReference type="ARBA" id="ARBA00023136"/>
    </source>
</evidence>
<evidence type="ECO:0000256" key="5">
    <source>
        <dbReference type="ARBA" id="ARBA00022989"/>
    </source>
</evidence>
<sequence>MDFLVWYFIRNSKNNLNSFTPLVLLQVTASASNLKILLTFLKVGALLYGSGYVLFAYLDAELVSTGFLTRQELIDAVAVGQFTPGPVLSTATFIGWQLNGFWGAIAATVGIFLPSFIFVAILNPLIPKMRKSKIIAAFLDAVNIAAVAVIVAVCVEMGKDTLTDWRTILIAVLSIIAVFVFKNMNSAFIVIGGALTGYLLTLI</sequence>
<keyword evidence="4 7" id="KW-0812">Transmembrane</keyword>
<proteinExistence type="inferred from homology"/>
<keyword evidence="6 7" id="KW-0472">Membrane</keyword>
<evidence type="ECO:0000256" key="4">
    <source>
        <dbReference type="ARBA" id="ARBA00022692"/>
    </source>
</evidence>
<name>A0ABU3E766_9FLAO</name>
<evidence type="ECO:0000313" key="8">
    <source>
        <dbReference type="EMBL" id="MDT0691835.1"/>
    </source>
</evidence>
<evidence type="ECO:0000256" key="7">
    <source>
        <dbReference type="SAM" id="Phobius"/>
    </source>
</evidence>